<accession>S8CBT1</accession>
<proteinExistence type="inferred from homology"/>
<dbReference type="PANTHER" id="PTHR21250">
    <property type="entry name" value="PRE-RRNA-PROCESSING PROTEIN TSR2 HOMOLOG"/>
    <property type="match status" value="1"/>
</dbReference>
<protein>
    <recommendedName>
        <fullName evidence="6">Pre-rRNA-processing protein TSR2</fullName>
    </recommendedName>
</protein>
<comment type="similarity">
    <text evidence="1">Belongs to the TSR2 family.</text>
</comment>
<evidence type="ECO:0000313" key="4">
    <source>
        <dbReference type="EMBL" id="EPS64379.1"/>
    </source>
</evidence>
<organism evidence="4 5">
    <name type="scientific">Genlisea aurea</name>
    <dbReference type="NCBI Taxonomy" id="192259"/>
    <lineage>
        <taxon>Eukaryota</taxon>
        <taxon>Viridiplantae</taxon>
        <taxon>Streptophyta</taxon>
        <taxon>Embryophyta</taxon>
        <taxon>Tracheophyta</taxon>
        <taxon>Spermatophyta</taxon>
        <taxon>Magnoliopsida</taxon>
        <taxon>eudicotyledons</taxon>
        <taxon>Gunneridae</taxon>
        <taxon>Pentapetalae</taxon>
        <taxon>asterids</taxon>
        <taxon>lamiids</taxon>
        <taxon>Lamiales</taxon>
        <taxon>Lentibulariaceae</taxon>
        <taxon>Genlisea</taxon>
    </lineage>
</organism>
<name>S8CBT1_9LAMI</name>
<evidence type="ECO:0000256" key="1">
    <source>
        <dbReference type="ARBA" id="ARBA00006524"/>
    </source>
</evidence>
<keyword evidence="2" id="KW-0698">rRNA processing</keyword>
<evidence type="ECO:0000256" key="2">
    <source>
        <dbReference type="ARBA" id="ARBA00022552"/>
    </source>
</evidence>
<gene>
    <name evidence="4" type="ORF">M569_10404</name>
</gene>
<evidence type="ECO:0000313" key="5">
    <source>
        <dbReference type="Proteomes" id="UP000015453"/>
    </source>
</evidence>
<evidence type="ECO:0008006" key="6">
    <source>
        <dbReference type="Google" id="ProtNLM"/>
    </source>
</evidence>
<dbReference type="OrthoDB" id="263560at2759"/>
<dbReference type="AlphaFoldDB" id="S8CBT1"/>
<dbReference type="Proteomes" id="UP000015453">
    <property type="component" value="Unassembled WGS sequence"/>
</dbReference>
<feature type="region of interest" description="Disordered" evidence="3">
    <location>
        <begin position="124"/>
        <end position="185"/>
    </location>
</feature>
<dbReference type="EMBL" id="AUSU01004866">
    <property type="protein sequence ID" value="EPS64379.1"/>
    <property type="molecule type" value="Genomic_DNA"/>
</dbReference>
<feature type="compositionally biased region" description="Acidic residues" evidence="3">
    <location>
        <begin position="129"/>
        <end position="143"/>
    </location>
</feature>
<dbReference type="InterPro" id="IPR019398">
    <property type="entry name" value="Pre-rRNA_process_TSR2"/>
</dbReference>
<evidence type="ECO:0000256" key="3">
    <source>
        <dbReference type="SAM" id="MobiDB-lite"/>
    </source>
</evidence>
<keyword evidence="5" id="KW-1185">Reference proteome</keyword>
<dbReference type="Pfam" id="PF10273">
    <property type="entry name" value="WGG"/>
    <property type="match status" value="1"/>
</dbReference>
<dbReference type="GO" id="GO:0006364">
    <property type="term" value="P:rRNA processing"/>
    <property type="evidence" value="ECO:0007669"/>
    <property type="project" value="UniProtKB-KW"/>
</dbReference>
<comment type="caution">
    <text evidence="4">The sequence shown here is derived from an EMBL/GenBank/DDBJ whole genome shotgun (WGS) entry which is preliminary data.</text>
</comment>
<reference evidence="4 5" key="1">
    <citation type="journal article" date="2013" name="BMC Genomics">
        <title>The miniature genome of a carnivorous plant Genlisea aurea contains a low number of genes and short non-coding sequences.</title>
        <authorList>
            <person name="Leushkin E.V."/>
            <person name="Sutormin R.A."/>
            <person name="Nabieva E.R."/>
            <person name="Penin A.A."/>
            <person name="Kondrashov A.S."/>
            <person name="Logacheva M.D."/>
        </authorList>
    </citation>
    <scope>NUCLEOTIDE SEQUENCE [LARGE SCALE GENOMIC DNA]</scope>
</reference>
<sequence length="185" mass="20699">MNSALTAEAAAALEEGINLVLSRWTAFRMAVENEWGGRDSLQKSQKLGSHLFLLLSQSKEKVYIDDVENLLDEFMLNLNTVIEDGSIEEVAEKLMIMHEECSEGNFDSVNRLKEAKAPIVSYVKKPANDNEDDSGEDEEDDDEIAIKGDEACEMEVDEPQSRINGGSTEDGWTVVASKNNRRRRN</sequence>